<dbReference type="KEGG" id="mgy:MGMSRv2__2200"/>
<organism evidence="4">
    <name type="scientific">Magnetospirillum gryphiswaldense (strain DSM 6361 / JCM 21280 / NBRC 15271 / MSR-1)</name>
    <dbReference type="NCBI Taxonomy" id="431944"/>
    <lineage>
        <taxon>Bacteria</taxon>
        <taxon>Pseudomonadati</taxon>
        <taxon>Pseudomonadota</taxon>
        <taxon>Alphaproteobacteria</taxon>
        <taxon>Rhodospirillales</taxon>
        <taxon>Rhodospirillaceae</taxon>
        <taxon>Magnetospirillum</taxon>
    </lineage>
</organism>
<evidence type="ECO:0000313" key="6">
    <source>
        <dbReference type="Proteomes" id="UP000018922"/>
    </source>
</evidence>
<evidence type="ECO:0000256" key="1">
    <source>
        <dbReference type="ARBA" id="ARBA00008097"/>
    </source>
</evidence>
<feature type="domain" description="Carbamoyltransferase Kae1-like" evidence="3">
    <location>
        <begin position="119"/>
        <end position="350"/>
    </location>
</feature>
<dbReference type="PANTHER" id="PTHR42959">
    <property type="entry name" value="CARBAMOYLTRANSFERASE"/>
    <property type="match status" value="1"/>
</dbReference>
<dbReference type="STRING" id="1430440.MGMSRv2__2200"/>
<dbReference type="Pfam" id="PF17788">
    <property type="entry name" value="HypF_C"/>
    <property type="match status" value="1"/>
</dbReference>
<name>A4GL46_MAGGM</name>
<dbReference type="EMBL" id="EF155642">
    <property type="protein sequence ID" value="ABO28733.1"/>
    <property type="molecule type" value="Genomic_DNA"/>
</dbReference>
<reference evidence="4" key="1">
    <citation type="submission" date="2006-12" db="EMBL/GenBank/DDBJ databases">
        <title>Sequence analysis of 5890 bp genomic DNA of Magnetospirillum gryphiswaldense MSR-1.</title>
        <authorList>
            <person name="Li Y."/>
            <person name="Rong C."/>
            <person name="Huang Y."/>
        </authorList>
    </citation>
    <scope>NUCLEOTIDE SEQUENCE</scope>
    <source>
        <strain evidence="4">MSR-1</strain>
    </source>
</reference>
<dbReference type="EMBL" id="HG794546">
    <property type="protein sequence ID" value="CDK99415.1"/>
    <property type="molecule type" value="Genomic_DNA"/>
</dbReference>
<accession>V6F1L1</accession>
<comment type="similarity">
    <text evidence="1">Belongs to the carbamoyltransferase HypF family.</text>
</comment>
<dbReference type="GO" id="GO:0016743">
    <property type="term" value="F:carboxyl- or carbamoyltransferase activity"/>
    <property type="evidence" value="ECO:0007669"/>
    <property type="project" value="TreeGrafter"/>
</dbReference>
<evidence type="ECO:0000313" key="4">
    <source>
        <dbReference type="EMBL" id="ABO28733.1"/>
    </source>
</evidence>
<sequence length="359" mass="37608">MTAIAQTIALPAPVPCTLAVGAFLKNTICVTKDDRAYLSVVHGDLGTPEAINAFDHSVTTILAELDATPTRVAHDLHPDFHSTRFAQALDLPHVPVQHHHAHAASIAAEHGINAPVLALALDGFGLGPGNQAWGGELLYCHGATYQRLGHLAPLRQPGGDRAAREPWRMAAAALHKLGRGAEITGRWPHIKPAGLLSSILDKGLNSPPTSSAGRLFDAACGLLDIHPLAEFEGQAPMALEALVTDPRILADGWVLAEGVLDFAPLLAHLADHPEPGTGADLFHGTLIAGLAHWAEQAAHQSQCRTIVLGGGCFFNKVLVTGLVTALDQRGLTALTAINVSPGDPGLSLGQAWIAARTEI</sequence>
<dbReference type="InterPro" id="IPR055128">
    <property type="entry name" value="HypF_C_2"/>
</dbReference>
<dbReference type="InterPro" id="IPR051060">
    <property type="entry name" value="Carbamoyltrans_HypF-like"/>
</dbReference>
<gene>
    <name evidence="4" type="primary">hypF</name>
    <name evidence="5" type="ordered locus">MGMSRv2__2200</name>
</gene>
<feature type="domain" description="HypF Kae1-like" evidence="2">
    <location>
        <begin position="15"/>
        <end position="109"/>
    </location>
</feature>
<dbReference type="PANTHER" id="PTHR42959:SF1">
    <property type="entry name" value="CARBAMOYLTRANSFERASE HYPF"/>
    <property type="match status" value="1"/>
</dbReference>
<accession>A4GL46</accession>
<protein>
    <submittedName>
        <fullName evidence="4">Hydrogenase maturation factor</fullName>
    </submittedName>
</protein>
<dbReference type="Gene3D" id="3.30.420.360">
    <property type="match status" value="1"/>
</dbReference>
<dbReference type="InterPro" id="IPR041440">
    <property type="entry name" value="HypF_C"/>
</dbReference>
<dbReference type="Proteomes" id="UP000018922">
    <property type="component" value="Chromosome I"/>
</dbReference>
<dbReference type="HOGENOM" id="CLU_009164_1_0_5"/>
<dbReference type="Pfam" id="PF22521">
    <property type="entry name" value="HypF_C_2"/>
    <property type="match status" value="1"/>
</dbReference>
<proteinExistence type="inferred from homology"/>
<dbReference type="GO" id="GO:0051604">
    <property type="term" value="P:protein maturation"/>
    <property type="evidence" value="ECO:0007669"/>
    <property type="project" value="TreeGrafter"/>
</dbReference>
<dbReference type="eggNOG" id="COG0068">
    <property type="taxonomic scope" value="Bacteria"/>
</dbReference>
<keyword evidence="6" id="KW-1185">Reference proteome</keyword>
<dbReference type="GO" id="GO:0008270">
    <property type="term" value="F:zinc ion binding"/>
    <property type="evidence" value="ECO:0007669"/>
    <property type="project" value="TreeGrafter"/>
</dbReference>
<dbReference type="Gene3D" id="3.30.420.40">
    <property type="match status" value="1"/>
</dbReference>
<evidence type="ECO:0000259" key="2">
    <source>
        <dbReference type="Pfam" id="PF17788"/>
    </source>
</evidence>
<dbReference type="AlphaFoldDB" id="A4GL46"/>
<evidence type="ECO:0000259" key="3">
    <source>
        <dbReference type="Pfam" id="PF22521"/>
    </source>
</evidence>
<reference evidence="5 6" key="2">
    <citation type="journal article" date="2014" name="Genome Announc.">
        <title>Complete genome sequence of Magnetospirillum gryphiswaldense MSR-1.</title>
        <authorList>
            <person name="Wang X."/>
            <person name="Wang Q."/>
            <person name="Zhang W."/>
            <person name="Wang Y."/>
            <person name="Li L."/>
            <person name="Wen T."/>
            <person name="Zhang T."/>
            <person name="Zhang Y."/>
            <person name="Xu J."/>
            <person name="Hu J."/>
            <person name="Li S."/>
            <person name="Liu L."/>
            <person name="Liu J."/>
            <person name="Jiang W."/>
            <person name="Tian J."/>
            <person name="Li Y."/>
            <person name="Schuler D."/>
            <person name="Wang L."/>
            <person name="Li J."/>
        </authorList>
    </citation>
    <scope>NUCLEOTIDE SEQUENCE [LARGE SCALE GENOMIC DNA]</scope>
    <source>
        <strain evidence="6">DSM 6361 / JCM 21280 / NBRC 15271 / MSR-1</strain>
        <strain evidence="5">MSR-1</strain>
    </source>
</reference>
<evidence type="ECO:0000313" key="5">
    <source>
        <dbReference type="EMBL" id="CDK99415.1"/>
    </source>
</evidence>